<evidence type="ECO:0000256" key="5">
    <source>
        <dbReference type="ARBA" id="ARBA00022679"/>
    </source>
</evidence>
<comment type="pathway">
    <text evidence="2">Protein modification; protein glycosylation.</text>
</comment>
<keyword evidence="8" id="KW-1133">Transmembrane helix</keyword>
<sequence>ERCEYTTDRSRIKEADALLFRAKKIKRFDLPKERSSHQKYMMFEYEAPHKVWASVNLTDYNGFFNLTSTYAWDSDIPFNKHRNFVVNQTLNRLLVGTDFAKRKRKDVMVAWFSSRCYTQSNRGAYVKELQKYIQVDIYGKCGNLTCETKNHFMEDKCVKKLLDLDGSYKFYLAFENSLCEDYVTEKIFKVIEPKVVPIVMGAVDYSRFLPVNSYIDVRDFESPKALAEYLRYLNTNDHRYNEYLQ</sequence>
<dbReference type="UniPathway" id="UPA00378"/>
<dbReference type="InterPro" id="IPR038577">
    <property type="entry name" value="GT10-like_C_sf"/>
</dbReference>
<dbReference type="STRING" id="283909.R7V371"/>
<protein>
    <recommendedName>
        <fullName evidence="12">Fucosyltransferase</fullName>
        <ecNumber evidence="12">2.4.1.-</ecNumber>
    </recommendedName>
</protein>
<evidence type="ECO:0000313" key="17">
    <source>
        <dbReference type="Proteomes" id="UP000014760"/>
    </source>
</evidence>
<evidence type="ECO:0000259" key="13">
    <source>
        <dbReference type="Pfam" id="PF00852"/>
    </source>
</evidence>
<keyword evidence="6 12" id="KW-0812">Transmembrane</keyword>
<dbReference type="SUPFAM" id="SSF53756">
    <property type="entry name" value="UDP-Glycosyltransferase/glycogen phosphorylase"/>
    <property type="match status" value="1"/>
</dbReference>
<dbReference type="Proteomes" id="UP000014760">
    <property type="component" value="Unassembled WGS sequence"/>
</dbReference>
<feature type="non-terminal residue" evidence="15">
    <location>
        <position position="245"/>
    </location>
</feature>
<evidence type="ECO:0000256" key="10">
    <source>
        <dbReference type="ARBA" id="ARBA00023136"/>
    </source>
</evidence>
<keyword evidence="5 12" id="KW-0808">Transferase</keyword>
<dbReference type="Pfam" id="PF00852">
    <property type="entry name" value="Glyco_transf_10"/>
    <property type="match status" value="1"/>
</dbReference>
<dbReference type="FunFam" id="3.40.50.11660:FF:000004">
    <property type="entry name" value="Glycoprotein 3-alpha-L-fucosyltransferase A"/>
    <property type="match status" value="1"/>
</dbReference>
<keyword evidence="4 12" id="KW-0328">Glycosyltransferase</keyword>
<proteinExistence type="inferred from homology"/>
<dbReference type="EMBL" id="KB297234">
    <property type="protein sequence ID" value="ELU10771.1"/>
    <property type="molecule type" value="Genomic_DNA"/>
</dbReference>
<evidence type="ECO:0000256" key="8">
    <source>
        <dbReference type="ARBA" id="ARBA00022989"/>
    </source>
</evidence>
<feature type="domain" description="Fucosyltransferase C-terminal" evidence="13">
    <location>
        <begin position="103"/>
        <end position="245"/>
    </location>
</feature>
<dbReference type="GO" id="GO:0032580">
    <property type="term" value="C:Golgi cisterna membrane"/>
    <property type="evidence" value="ECO:0007669"/>
    <property type="project" value="UniProtKB-SubCell"/>
</dbReference>
<keyword evidence="10" id="KW-0472">Membrane</keyword>
<evidence type="ECO:0000256" key="4">
    <source>
        <dbReference type="ARBA" id="ARBA00022676"/>
    </source>
</evidence>
<keyword evidence="17" id="KW-1185">Reference proteome</keyword>
<dbReference type="GO" id="GO:0008417">
    <property type="term" value="F:fucosyltransferase activity"/>
    <property type="evidence" value="ECO:0007669"/>
    <property type="project" value="InterPro"/>
</dbReference>
<dbReference type="PANTHER" id="PTHR48438:SF1">
    <property type="entry name" value="ALPHA-(1,3)-FUCOSYLTRANSFERASE C-RELATED"/>
    <property type="match status" value="1"/>
</dbReference>
<dbReference type="OrthoDB" id="427096at2759"/>
<evidence type="ECO:0000313" key="15">
    <source>
        <dbReference type="EMBL" id="ELU10771.1"/>
    </source>
</evidence>
<accession>R7V371</accession>
<dbReference type="EMBL" id="AMQN01000903">
    <property type="status" value="NOT_ANNOTATED_CDS"/>
    <property type="molecule type" value="Genomic_DNA"/>
</dbReference>
<dbReference type="EnsemblMetazoa" id="CapteT75574">
    <property type="protein sequence ID" value="CapteP75574"/>
    <property type="gene ID" value="CapteG75574"/>
</dbReference>
<reference evidence="16" key="3">
    <citation type="submission" date="2015-06" db="UniProtKB">
        <authorList>
            <consortium name="EnsemblMetazoa"/>
        </authorList>
    </citation>
    <scope>IDENTIFICATION</scope>
</reference>
<keyword evidence="7" id="KW-0735">Signal-anchor</keyword>
<evidence type="ECO:0000256" key="12">
    <source>
        <dbReference type="RuleBase" id="RU003832"/>
    </source>
</evidence>
<keyword evidence="9 12" id="KW-0333">Golgi apparatus</keyword>
<organism evidence="15">
    <name type="scientific">Capitella teleta</name>
    <name type="common">Polychaete worm</name>
    <dbReference type="NCBI Taxonomy" id="283909"/>
    <lineage>
        <taxon>Eukaryota</taxon>
        <taxon>Metazoa</taxon>
        <taxon>Spiralia</taxon>
        <taxon>Lophotrochozoa</taxon>
        <taxon>Annelida</taxon>
        <taxon>Polychaeta</taxon>
        <taxon>Sedentaria</taxon>
        <taxon>Scolecida</taxon>
        <taxon>Capitellidae</taxon>
        <taxon>Capitella</taxon>
    </lineage>
</organism>
<feature type="domain" description="Fucosyltransferase N-terminal" evidence="14">
    <location>
        <begin position="2"/>
        <end position="78"/>
    </location>
</feature>
<reference evidence="15 17" key="2">
    <citation type="journal article" date="2013" name="Nature">
        <title>Insights into bilaterian evolution from three spiralian genomes.</title>
        <authorList>
            <person name="Simakov O."/>
            <person name="Marletaz F."/>
            <person name="Cho S.J."/>
            <person name="Edsinger-Gonzales E."/>
            <person name="Havlak P."/>
            <person name="Hellsten U."/>
            <person name="Kuo D.H."/>
            <person name="Larsson T."/>
            <person name="Lv J."/>
            <person name="Arendt D."/>
            <person name="Savage R."/>
            <person name="Osoegawa K."/>
            <person name="de Jong P."/>
            <person name="Grimwood J."/>
            <person name="Chapman J.A."/>
            <person name="Shapiro H."/>
            <person name="Aerts A."/>
            <person name="Otillar R.P."/>
            <person name="Terry A.Y."/>
            <person name="Boore J.L."/>
            <person name="Grigoriev I.V."/>
            <person name="Lindberg D.R."/>
            <person name="Seaver E.C."/>
            <person name="Weisblat D.A."/>
            <person name="Putnam N.H."/>
            <person name="Rokhsar D.S."/>
        </authorList>
    </citation>
    <scope>NUCLEOTIDE SEQUENCE</scope>
    <source>
        <strain evidence="15 17">I ESC-2004</strain>
    </source>
</reference>
<dbReference type="AlphaFoldDB" id="R7V371"/>
<evidence type="ECO:0000256" key="3">
    <source>
        <dbReference type="ARBA" id="ARBA00008919"/>
    </source>
</evidence>
<dbReference type="EC" id="2.4.1.-" evidence="12"/>
<gene>
    <name evidence="15" type="ORF">CAPTEDRAFT_75574</name>
</gene>
<evidence type="ECO:0000256" key="2">
    <source>
        <dbReference type="ARBA" id="ARBA00004922"/>
    </source>
</evidence>
<dbReference type="InterPro" id="IPR001503">
    <property type="entry name" value="Glyco_trans_10"/>
</dbReference>
<dbReference type="PANTHER" id="PTHR48438">
    <property type="entry name" value="ALPHA-(1,3)-FUCOSYLTRANSFERASE C-RELATED"/>
    <property type="match status" value="1"/>
</dbReference>
<comment type="subcellular location">
    <subcellularLocation>
        <location evidence="1">Golgi apparatus membrane</location>
        <topology evidence="1">Single-pass type II membrane protein</topology>
    </subcellularLocation>
    <subcellularLocation>
        <location evidence="12">Golgi apparatus</location>
        <location evidence="12">Golgi stack membrane</location>
        <topology evidence="12">Single-pass type II membrane protein</topology>
    </subcellularLocation>
</comment>
<feature type="non-terminal residue" evidence="15">
    <location>
        <position position="1"/>
    </location>
</feature>
<evidence type="ECO:0000256" key="6">
    <source>
        <dbReference type="ARBA" id="ARBA00022692"/>
    </source>
</evidence>
<evidence type="ECO:0000256" key="7">
    <source>
        <dbReference type="ARBA" id="ARBA00022968"/>
    </source>
</evidence>
<dbReference type="GO" id="GO:0000139">
    <property type="term" value="C:Golgi membrane"/>
    <property type="evidence" value="ECO:0007669"/>
    <property type="project" value="UniProtKB-SubCell"/>
</dbReference>
<evidence type="ECO:0000256" key="9">
    <source>
        <dbReference type="ARBA" id="ARBA00023034"/>
    </source>
</evidence>
<evidence type="ECO:0000259" key="14">
    <source>
        <dbReference type="Pfam" id="PF17039"/>
    </source>
</evidence>
<dbReference type="Pfam" id="PF17039">
    <property type="entry name" value="Glyco_tran_10_N"/>
    <property type="match status" value="1"/>
</dbReference>
<dbReference type="InterPro" id="IPR055270">
    <property type="entry name" value="Glyco_tran_10_C"/>
</dbReference>
<comment type="similarity">
    <text evidence="3 12">Belongs to the glycosyltransferase 10 family.</text>
</comment>
<evidence type="ECO:0000256" key="11">
    <source>
        <dbReference type="ARBA" id="ARBA00023180"/>
    </source>
</evidence>
<name>R7V371_CAPTE</name>
<keyword evidence="11" id="KW-0325">Glycoprotein</keyword>
<evidence type="ECO:0000256" key="1">
    <source>
        <dbReference type="ARBA" id="ARBA00004323"/>
    </source>
</evidence>
<dbReference type="Gene3D" id="3.40.50.11660">
    <property type="entry name" value="Glycosyl transferase family 10, C-terminal domain"/>
    <property type="match status" value="1"/>
</dbReference>
<evidence type="ECO:0000313" key="16">
    <source>
        <dbReference type="EnsemblMetazoa" id="CapteP75574"/>
    </source>
</evidence>
<dbReference type="HOGENOM" id="CLU_032075_3_0_1"/>
<dbReference type="InterPro" id="IPR031481">
    <property type="entry name" value="Glyco_tran_10_N"/>
</dbReference>
<dbReference type="OMA" id="QWINATE"/>
<reference evidence="17" key="1">
    <citation type="submission" date="2012-12" db="EMBL/GenBank/DDBJ databases">
        <authorList>
            <person name="Hellsten U."/>
            <person name="Grimwood J."/>
            <person name="Chapman J.A."/>
            <person name="Shapiro H."/>
            <person name="Aerts A."/>
            <person name="Otillar R.P."/>
            <person name="Terry A.Y."/>
            <person name="Boore J.L."/>
            <person name="Simakov O."/>
            <person name="Marletaz F."/>
            <person name="Cho S.-J."/>
            <person name="Edsinger-Gonzales E."/>
            <person name="Havlak P."/>
            <person name="Kuo D.-H."/>
            <person name="Larsson T."/>
            <person name="Lv J."/>
            <person name="Arendt D."/>
            <person name="Savage R."/>
            <person name="Osoegawa K."/>
            <person name="de Jong P."/>
            <person name="Lindberg D.R."/>
            <person name="Seaver E.C."/>
            <person name="Weisblat D.A."/>
            <person name="Putnam N.H."/>
            <person name="Grigoriev I.V."/>
            <person name="Rokhsar D.S."/>
        </authorList>
    </citation>
    <scope>NUCLEOTIDE SEQUENCE</scope>
    <source>
        <strain evidence="17">I ESC-2004</strain>
    </source>
</reference>